<comment type="catalytic activity">
    <reaction evidence="13">
        <text>a 5,6-dihydrouridine in mRNA + NAD(+) = a uridine in mRNA + NADH + H(+)</text>
        <dbReference type="Rhea" id="RHEA:69851"/>
        <dbReference type="Rhea" id="RHEA-COMP:14658"/>
        <dbReference type="Rhea" id="RHEA-COMP:17789"/>
        <dbReference type="ChEBI" id="CHEBI:15378"/>
        <dbReference type="ChEBI" id="CHEBI:57540"/>
        <dbReference type="ChEBI" id="CHEBI:57945"/>
        <dbReference type="ChEBI" id="CHEBI:65315"/>
        <dbReference type="ChEBI" id="CHEBI:74443"/>
    </reaction>
    <physiologicalReaction direction="right-to-left" evidence="13">
        <dbReference type="Rhea" id="RHEA:69853"/>
    </physiologicalReaction>
</comment>
<evidence type="ECO:0000256" key="11">
    <source>
        <dbReference type="ARBA" id="ARBA00023027"/>
    </source>
</evidence>
<dbReference type="Proteomes" id="UP000294933">
    <property type="component" value="Unassembled WGS sequence"/>
</dbReference>
<dbReference type="GO" id="GO:0106414">
    <property type="term" value="F:mRNA dihydrouridine synthase activity"/>
    <property type="evidence" value="ECO:0007669"/>
    <property type="project" value="RHEA"/>
</dbReference>
<feature type="region of interest" description="Disordered" evidence="18">
    <location>
        <begin position="1"/>
        <end position="86"/>
    </location>
</feature>
<evidence type="ECO:0000256" key="15">
    <source>
        <dbReference type="ARBA" id="ARBA00049513"/>
    </source>
</evidence>
<dbReference type="InterPro" id="IPR035587">
    <property type="entry name" value="DUS-like_FMN-bd"/>
</dbReference>
<dbReference type="Pfam" id="PF25585">
    <property type="entry name" value="zf-CCCH_DUS3L"/>
    <property type="match status" value="1"/>
</dbReference>
<evidence type="ECO:0000256" key="1">
    <source>
        <dbReference type="ARBA" id="ARBA00001917"/>
    </source>
</evidence>
<feature type="non-terminal residue" evidence="20">
    <location>
        <position position="1"/>
    </location>
</feature>
<evidence type="ECO:0000256" key="13">
    <source>
        <dbReference type="ARBA" id="ARBA00048342"/>
    </source>
</evidence>
<dbReference type="EC" id="1.3.1.89" evidence="2 17"/>
<sequence length="685" mass="76253">MNLNRRPGIAPIKEEFIVSVEPRPIPDDDEAEGRTTNGNGPGIGPSTRNAQGEPEHNNEGHRVGELTNSQRRKQYKEEKKKKKGANVGRRFAKVRDGLELCWRVASGASCEFGEECRFTHDLEAYLDQKPKDIRFPPLEDLLGEPPYLKTQPLTDDGDKKSSIDFSTTCPVFENTGECRHGLKCRFLGGHVRKLDSGALELIRNEERVAQRKIETTELNYIGPDAMKLLRSKKYPQPITDAYLRELQAKGDKADDPKTSVGDDAQANPPPQKHDPETVESPSKLVYSEPAQYSSSTQDIDMDTPDVPLRFNEKKRLRWEGKTYLAPLTTVGNLPFRRICVDFGADITCGEMGLATSFLQGSKEEWSLVRRHPSETIFGVQVAGSKPGILAASAEVMAKEFGSNIDFVDVNCGCPIDLVFRTGSGSALLDTPGKLGKILVGMNKALGEIPLTVKLRTGVKDGRNTAHKLMPRLASEWGVGALTLHGRTRQQRYTKLADWAYIKECTDAVRARIADDDLPPIPIFGGGDCYSSEGYWSCVEQSGVDGVMLGRGALIKPWIFTEIKERREWDISARERLELIRKYAEYGLSHFGTDTAGVNTTRRYLCEALSFQHRYIPIGLLEVLPGRLNDRPPAFRGRDELETLLASTDSRDWVKISELFLGPVPEGWSFTPKHKSNAYGTEEGQG</sequence>
<proteinExistence type="inferred from homology"/>
<keyword evidence="21" id="KW-1185">Reference proteome</keyword>
<evidence type="ECO:0000256" key="5">
    <source>
        <dbReference type="ARBA" id="ARBA00022643"/>
    </source>
</evidence>
<organism evidence="20 21">
    <name type="scientific">Rickenella mellea</name>
    <dbReference type="NCBI Taxonomy" id="50990"/>
    <lineage>
        <taxon>Eukaryota</taxon>
        <taxon>Fungi</taxon>
        <taxon>Dikarya</taxon>
        <taxon>Basidiomycota</taxon>
        <taxon>Agaricomycotina</taxon>
        <taxon>Agaricomycetes</taxon>
        <taxon>Hymenochaetales</taxon>
        <taxon>Rickenellaceae</taxon>
        <taxon>Rickenella</taxon>
    </lineage>
</organism>
<dbReference type="OrthoDB" id="259935at2759"/>
<keyword evidence="8 16" id="KW-0863">Zinc-finger</keyword>
<evidence type="ECO:0000256" key="17">
    <source>
        <dbReference type="RuleBase" id="RU291113"/>
    </source>
</evidence>
<dbReference type="CDD" id="cd02801">
    <property type="entry name" value="DUS_like_FMN"/>
    <property type="match status" value="1"/>
</dbReference>
<dbReference type="SUPFAM" id="SSF51395">
    <property type="entry name" value="FMN-linked oxidoreductases"/>
    <property type="match status" value="1"/>
</dbReference>
<dbReference type="PROSITE" id="PS01136">
    <property type="entry name" value="UPF0034"/>
    <property type="match status" value="1"/>
</dbReference>
<keyword evidence="10 17" id="KW-0560">Oxidoreductase</keyword>
<evidence type="ECO:0000256" key="10">
    <source>
        <dbReference type="ARBA" id="ARBA00023002"/>
    </source>
</evidence>
<keyword evidence="9 17" id="KW-0521">NADP</keyword>
<dbReference type="InterPro" id="IPR000571">
    <property type="entry name" value="Znf_CCCH"/>
</dbReference>
<feature type="domain" description="C3H1-type" evidence="19">
    <location>
        <begin position="168"/>
        <end position="193"/>
    </location>
</feature>
<evidence type="ECO:0000313" key="21">
    <source>
        <dbReference type="Proteomes" id="UP000294933"/>
    </source>
</evidence>
<dbReference type="GO" id="GO:0003723">
    <property type="term" value="F:RNA binding"/>
    <property type="evidence" value="ECO:0007669"/>
    <property type="project" value="TreeGrafter"/>
</dbReference>
<dbReference type="Pfam" id="PF01207">
    <property type="entry name" value="Dus"/>
    <property type="match status" value="1"/>
</dbReference>
<feature type="zinc finger region" description="C3H1-type" evidence="16">
    <location>
        <begin position="168"/>
        <end position="193"/>
    </location>
</feature>
<evidence type="ECO:0000313" key="20">
    <source>
        <dbReference type="EMBL" id="TDL20657.1"/>
    </source>
</evidence>
<comment type="similarity">
    <text evidence="17">Belongs to the dus family. Dus3 subfamily.</text>
</comment>
<comment type="function">
    <text evidence="17">Catalyzes the synthesis of dihydrouridine, a modified base found in the D-loop of most tRNAs. Specifically modifies U47 in cytoplasmic tRNAs.</text>
</comment>
<evidence type="ECO:0000256" key="7">
    <source>
        <dbReference type="ARBA" id="ARBA00022694"/>
    </source>
</evidence>
<evidence type="ECO:0000259" key="19">
    <source>
        <dbReference type="PROSITE" id="PS50103"/>
    </source>
</evidence>
<feature type="region of interest" description="Disordered" evidence="18">
    <location>
        <begin position="249"/>
        <end position="305"/>
    </location>
</feature>
<dbReference type="GO" id="GO:0050660">
    <property type="term" value="F:flavin adenine dinucleotide binding"/>
    <property type="evidence" value="ECO:0007669"/>
    <property type="project" value="UniProtKB-UniRule"/>
</dbReference>
<evidence type="ECO:0000256" key="4">
    <source>
        <dbReference type="ARBA" id="ARBA00022630"/>
    </source>
</evidence>
<comment type="catalytic activity">
    <reaction evidence="14">
        <text>a 5,6-dihydrouridine in mRNA + NADP(+) = a uridine in mRNA + NADPH + H(+)</text>
        <dbReference type="Rhea" id="RHEA:69855"/>
        <dbReference type="Rhea" id="RHEA-COMP:14658"/>
        <dbReference type="Rhea" id="RHEA-COMP:17789"/>
        <dbReference type="ChEBI" id="CHEBI:15378"/>
        <dbReference type="ChEBI" id="CHEBI:57783"/>
        <dbReference type="ChEBI" id="CHEBI:58349"/>
        <dbReference type="ChEBI" id="CHEBI:65315"/>
        <dbReference type="ChEBI" id="CHEBI:74443"/>
    </reaction>
    <physiologicalReaction direction="right-to-left" evidence="14">
        <dbReference type="Rhea" id="RHEA:69857"/>
    </physiologicalReaction>
</comment>
<comment type="cofactor">
    <cofactor evidence="1 17">
        <name>FMN</name>
        <dbReference type="ChEBI" id="CHEBI:58210"/>
    </cofactor>
</comment>
<comment type="catalytic activity">
    <reaction evidence="12">
        <text>5,6-dihydrouridine(47) in tRNA + NAD(+) = uridine(47) in tRNA + NADH + H(+)</text>
        <dbReference type="Rhea" id="RHEA:53364"/>
        <dbReference type="Rhea" id="RHEA-COMP:13539"/>
        <dbReference type="Rhea" id="RHEA-COMP:13540"/>
        <dbReference type="ChEBI" id="CHEBI:15378"/>
        <dbReference type="ChEBI" id="CHEBI:57540"/>
        <dbReference type="ChEBI" id="CHEBI:57945"/>
        <dbReference type="ChEBI" id="CHEBI:65315"/>
        <dbReference type="ChEBI" id="CHEBI:74443"/>
        <dbReference type="EC" id="1.3.1.89"/>
    </reaction>
    <physiologicalReaction direction="right-to-left" evidence="12">
        <dbReference type="Rhea" id="RHEA:53366"/>
    </physiologicalReaction>
</comment>
<name>A0A4Y7PZ30_9AGAM</name>
<evidence type="ECO:0000256" key="2">
    <source>
        <dbReference type="ARBA" id="ARBA00012376"/>
    </source>
</evidence>
<evidence type="ECO:0000256" key="3">
    <source>
        <dbReference type="ARBA" id="ARBA00022143"/>
    </source>
</evidence>
<dbReference type="VEuPathDB" id="FungiDB:BD410DRAFT_790611"/>
<feature type="compositionally biased region" description="Basic and acidic residues" evidence="18">
    <location>
        <begin position="53"/>
        <end position="64"/>
    </location>
</feature>
<dbReference type="PANTHER" id="PTHR45846:SF1">
    <property type="entry name" value="TRNA-DIHYDROURIDINE(47) SYNTHASE [NAD(P)(+)]-LIKE"/>
    <property type="match status" value="1"/>
</dbReference>
<evidence type="ECO:0000256" key="8">
    <source>
        <dbReference type="ARBA" id="ARBA00022771"/>
    </source>
</evidence>
<keyword evidence="4 17" id="KW-0285">Flavoprotein</keyword>
<accession>A0A4Y7PZ30</accession>
<dbReference type="InterPro" id="IPR013785">
    <property type="entry name" value="Aldolase_TIM"/>
</dbReference>
<dbReference type="PROSITE" id="PS50103">
    <property type="entry name" value="ZF_C3H1"/>
    <property type="match status" value="2"/>
</dbReference>
<evidence type="ECO:0000256" key="14">
    <source>
        <dbReference type="ARBA" id="ARBA00049447"/>
    </source>
</evidence>
<dbReference type="EMBL" id="ML170186">
    <property type="protein sequence ID" value="TDL20657.1"/>
    <property type="molecule type" value="Genomic_DNA"/>
</dbReference>
<keyword evidence="16 17" id="KW-0862">Zinc</keyword>
<evidence type="ECO:0000256" key="18">
    <source>
        <dbReference type="SAM" id="MobiDB-lite"/>
    </source>
</evidence>
<dbReference type="GO" id="GO:0102265">
    <property type="term" value="F:tRNA-dihydrouridine47 synthase activity"/>
    <property type="evidence" value="ECO:0007669"/>
    <property type="project" value="UniProtKB-EC"/>
</dbReference>
<protein>
    <recommendedName>
        <fullName evidence="3 17">tRNA-dihydrouridine(47) synthase [NAD(P)(+)]</fullName>
        <ecNumber evidence="2 17">1.3.1.89</ecNumber>
    </recommendedName>
    <alternativeName>
        <fullName evidence="17">tRNA-dihydrouridine synthase 3</fullName>
    </alternativeName>
</protein>
<dbReference type="AlphaFoldDB" id="A0A4Y7PZ30"/>
<dbReference type="Gene3D" id="3.20.20.70">
    <property type="entry name" value="Aldolase class I"/>
    <property type="match status" value="1"/>
</dbReference>
<evidence type="ECO:0000256" key="9">
    <source>
        <dbReference type="ARBA" id="ARBA00022857"/>
    </source>
</evidence>
<comment type="catalytic activity">
    <reaction evidence="15">
        <text>5,6-dihydrouridine(47) in tRNA + NADP(+) = uridine(47) in tRNA + NADPH + H(+)</text>
        <dbReference type="Rhea" id="RHEA:53360"/>
        <dbReference type="Rhea" id="RHEA-COMP:13539"/>
        <dbReference type="Rhea" id="RHEA-COMP:13540"/>
        <dbReference type="ChEBI" id="CHEBI:15378"/>
        <dbReference type="ChEBI" id="CHEBI:57783"/>
        <dbReference type="ChEBI" id="CHEBI:58349"/>
        <dbReference type="ChEBI" id="CHEBI:65315"/>
        <dbReference type="ChEBI" id="CHEBI:74443"/>
        <dbReference type="EC" id="1.3.1.89"/>
    </reaction>
    <physiologicalReaction direction="right-to-left" evidence="15">
        <dbReference type="Rhea" id="RHEA:53362"/>
    </physiologicalReaction>
</comment>
<reference evidence="20 21" key="1">
    <citation type="submission" date="2018-06" db="EMBL/GenBank/DDBJ databases">
        <title>A transcriptomic atlas of mushroom development highlights an independent origin of complex multicellularity.</title>
        <authorList>
            <consortium name="DOE Joint Genome Institute"/>
            <person name="Krizsan K."/>
            <person name="Almasi E."/>
            <person name="Merenyi Z."/>
            <person name="Sahu N."/>
            <person name="Viragh M."/>
            <person name="Koszo T."/>
            <person name="Mondo S."/>
            <person name="Kiss B."/>
            <person name="Balint B."/>
            <person name="Kues U."/>
            <person name="Barry K."/>
            <person name="Hegedus J.C."/>
            <person name="Henrissat B."/>
            <person name="Johnson J."/>
            <person name="Lipzen A."/>
            <person name="Ohm R."/>
            <person name="Nagy I."/>
            <person name="Pangilinan J."/>
            <person name="Yan J."/>
            <person name="Xiong Y."/>
            <person name="Grigoriev I.V."/>
            <person name="Hibbett D.S."/>
            <person name="Nagy L.G."/>
        </authorList>
    </citation>
    <scope>NUCLEOTIDE SEQUENCE [LARGE SCALE GENOMIC DNA]</scope>
    <source>
        <strain evidence="20 21">SZMC22713</strain>
    </source>
</reference>
<dbReference type="GO" id="GO:0008270">
    <property type="term" value="F:zinc ion binding"/>
    <property type="evidence" value="ECO:0007669"/>
    <property type="project" value="UniProtKB-KW"/>
</dbReference>
<dbReference type="SMART" id="SM00356">
    <property type="entry name" value="ZnF_C3H1"/>
    <property type="match status" value="2"/>
</dbReference>
<feature type="zinc finger region" description="C3H1-type" evidence="16">
    <location>
        <begin position="95"/>
        <end position="123"/>
    </location>
</feature>
<keyword evidence="7 17" id="KW-0819">tRNA processing</keyword>
<evidence type="ECO:0000256" key="16">
    <source>
        <dbReference type="PROSITE-ProRule" id="PRU00723"/>
    </source>
</evidence>
<keyword evidence="16 17" id="KW-0479">Metal-binding</keyword>
<dbReference type="InterPro" id="IPR018517">
    <property type="entry name" value="tRNA_hU_synthase_CS"/>
</dbReference>
<dbReference type="STRING" id="50990.A0A4Y7PZ30"/>
<dbReference type="GO" id="GO:0006397">
    <property type="term" value="P:mRNA processing"/>
    <property type="evidence" value="ECO:0007669"/>
    <property type="project" value="UniProtKB-KW"/>
</dbReference>
<dbReference type="PANTHER" id="PTHR45846">
    <property type="entry name" value="TRNA-DIHYDROURIDINE(47) SYNTHASE [NAD(P)(+)]-LIKE"/>
    <property type="match status" value="1"/>
</dbReference>
<keyword evidence="5 17" id="KW-0288">FMN</keyword>
<dbReference type="Gene3D" id="4.10.1000.10">
    <property type="entry name" value="Zinc finger, CCCH-type"/>
    <property type="match status" value="1"/>
</dbReference>
<evidence type="ECO:0000256" key="6">
    <source>
        <dbReference type="ARBA" id="ARBA00022664"/>
    </source>
</evidence>
<keyword evidence="6" id="KW-0507">mRNA processing</keyword>
<evidence type="ECO:0000256" key="12">
    <source>
        <dbReference type="ARBA" id="ARBA00048266"/>
    </source>
</evidence>
<keyword evidence="11 17" id="KW-0520">NAD</keyword>
<gene>
    <name evidence="20" type="ORF">BD410DRAFT_790611</name>
</gene>
<feature type="compositionally biased region" description="Basic residues" evidence="18">
    <location>
        <begin position="70"/>
        <end position="84"/>
    </location>
</feature>
<feature type="domain" description="C3H1-type" evidence="19">
    <location>
        <begin position="95"/>
        <end position="123"/>
    </location>
</feature>